<dbReference type="GO" id="GO:0003676">
    <property type="term" value="F:nucleic acid binding"/>
    <property type="evidence" value="ECO:0007669"/>
    <property type="project" value="InterPro"/>
</dbReference>
<organism evidence="1 2">
    <name type="scientific">Sphingobacterium spiritivorum</name>
    <name type="common">Flavobacterium spiritivorum</name>
    <dbReference type="NCBI Taxonomy" id="258"/>
    <lineage>
        <taxon>Bacteria</taxon>
        <taxon>Pseudomonadati</taxon>
        <taxon>Bacteroidota</taxon>
        <taxon>Sphingobacteriia</taxon>
        <taxon>Sphingobacteriales</taxon>
        <taxon>Sphingobacteriaceae</taxon>
        <taxon>Sphingobacterium</taxon>
    </lineage>
</organism>
<dbReference type="AlphaFoldDB" id="A0A380BNW4"/>
<name>A0A380BNW4_SPHSI</name>
<dbReference type="EMBL" id="UGYW01000002">
    <property type="protein sequence ID" value="SUJ03444.1"/>
    <property type="molecule type" value="Genomic_DNA"/>
</dbReference>
<evidence type="ECO:0000313" key="2">
    <source>
        <dbReference type="Proteomes" id="UP000254893"/>
    </source>
</evidence>
<dbReference type="Gene3D" id="3.30.420.10">
    <property type="entry name" value="Ribonuclease H-like superfamily/Ribonuclease H"/>
    <property type="match status" value="1"/>
</dbReference>
<proteinExistence type="predicted"/>
<dbReference type="Proteomes" id="UP000254893">
    <property type="component" value="Unassembled WGS sequence"/>
</dbReference>
<accession>A0A380BNW4</accession>
<evidence type="ECO:0000313" key="1">
    <source>
        <dbReference type="EMBL" id="SUJ03444.1"/>
    </source>
</evidence>
<dbReference type="InterPro" id="IPR036397">
    <property type="entry name" value="RNaseH_sf"/>
</dbReference>
<gene>
    <name evidence="1" type="ORF">NCTC11388_01264</name>
</gene>
<sequence length="70" mass="7779">MKHILGLDLGTNSIGWALIKQDFENKQGEILGMGSRIIPMSQDVLGDFGKGNSVSQNRRTYKIQKCKEIA</sequence>
<reference evidence="1 2" key="1">
    <citation type="submission" date="2018-06" db="EMBL/GenBank/DDBJ databases">
        <authorList>
            <consortium name="Pathogen Informatics"/>
            <person name="Doyle S."/>
        </authorList>
    </citation>
    <scope>NUCLEOTIDE SEQUENCE [LARGE SCALE GENOMIC DNA]</scope>
    <source>
        <strain evidence="1 2">NCTC11388</strain>
    </source>
</reference>
<protein>
    <submittedName>
        <fullName evidence="1">Uncharacterized protein conserved in bacteria</fullName>
    </submittedName>
</protein>